<gene>
    <name evidence="2" type="ORF">SAMN04488009_2840</name>
</gene>
<reference evidence="2 3" key="1">
    <citation type="submission" date="2017-06" db="EMBL/GenBank/DDBJ databases">
        <authorList>
            <person name="Varghese N."/>
            <person name="Submissions S."/>
        </authorList>
    </citation>
    <scope>NUCLEOTIDE SEQUENCE [LARGE SCALE GENOMIC DNA]</scope>
    <source>
        <strain evidence="2 3">DSM 19840</strain>
    </source>
</reference>
<dbReference type="Proteomes" id="UP000198337">
    <property type="component" value="Unassembled WGS sequence"/>
</dbReference>
<evidence type="ECO:0008006" key="4">
    <source>
        <dbReference type="Google" id="ProtNLM"/>
    </source>
</evidence>
<organism evidence="2 3">
    <name type="scientific">Maribacter sedimenticola</name>
    <dbReference type="NCBI Taxonomy" id="228956"/>
    <lineage>
        <taxon>Bacteria</taxon>
        <taxon>Pseudomonadati</taxon>
        <taxon>Bacteroidota</taxon>
        <taxon>Flavobacteriia</taxon>
        <taxon>Flavobacteriales</taxon>
        <taxon>Flavobacteriaceae</taxon>
        <taxon>Maribacter</taxon>
    </lineage>
</organism>
<proteinExistence type="predicted"/>
<evidence type="ECO:0000256" key="1">
    <source>
        <dbReference type="SAM" id="Phobius"/>
    </source>
</evidence>
<keyword evidence="1" id="KW-0812">Transmembrane</keyword>
<dbReference type="EMBL" id="FZNV01000004">
    <property type="protein sequence ID" value="SNR63000.1"/>
    <property type="molecule type" value="Genomic_DNA"/>
</dbReference>
<name>A0ABY1SJ79_9FLAO</name>
<keyword evidence="1" id="KW-0472">Membrane</keyword>
<evidence type="ECO:0000313" key="3">
    <source>
        <dbReference type="Proteomes" id="UP000198337"/>
    </source>
</evidence>
<evidence type="ECO:0000313" key="2">
    <source>
        <dbReference type="EMBL" id="SNR63000.1"/>
    </source>
</evidence>
<sequence>MLNKIKQHIIEGSIFAGLEINSSEKGETYNFIEIKKYNSELIISKSYVFFKMKDIKLYLKKTTPLFVSINNNSVLTKQISNSSTTTDTAKVNQAFPNLDSNDFYWELIQKSENTVISIVRKEIVESIILSLKQLDLVPFQFSLGISSIINLAPFIKNESVFLNNYKVIFDNQRIIEFKNIPSIEETLYSINGLEIPNSHLLSFAQILGFINHKRQQINFKEKNDQLRNHTFNERIFQQVTKSTLIFFAVILLINFVFYQHYFNKIAELDSTIIAHSSQKENLITLENSINKIQDRVETLSISTNSKCTFYLDVLGQSIPQTILLNNIKFQPILKSVQKKKPVIVEKNIIEVSGLTKDANGFSKWIEQLESFHWILSVETLDFEFVNSNTSKFLIEIKTNDQ</sequence>
<feature type="transmembrane region" description="Helical" evidence="1">
    <location>
        <begin position="244"/>
        <end position="262"/>
    </location>
</feature>
<protein>
    <recommendedName>
        <fullName evidence="4">General secretion pathway protein L</fullName>
    </recommendedName>
</protein>
<keyword evidence="1" id="KW-1133">Transmembrane helix</keyword>
<comment type="caution">
    <text evidence="2">The sequence shown here is derived from an EMBL/GenBank/DDBJ whole genome shotgun (WGS) entry which is preliminary data.</text>
</comment>
<accession>A0ABY1SJ79</accession>
<dbReference type="RefSeq" id="WP_089261291.1">
    <property type="nucleotide sequence ID" value="NZ_FZNV01000004.1"/>
</dbReference>
<keyword evidence="3" id="KW-1185">Reference proteome</keyword>